<name>A0A837CJL6_9BRAD</name>
<dbReference type="Pfam" id="PF00534">
    <property type="entry name" value="Glycos_transf_1"/>
    <property type="match status" value="1"/>
</dbReference>
<dbReference type="InterPro" id="IPR001296">
    <property type="entry name" value="Glyco_trans_1"/>
</dbReference>
<evidence type="ECO:0000313" key="6">
    <source>
        <dbReference type="Proteomes" id="UP000024900"/>
    </source>
</evidence>
<dbReference type="PANTHER" id="PTHR12526:SF636">
    <property type="entry name" value="BLL3647 PROTEIN"/>
    <property type="match status" value="1"/>
</dbReference>
<comment type="caution">
    <text evidence="5">The sequence shown here is derived from an EMBL/GenBank/DDBJ whole genome shotgun (WGS) entry which is preliminary data.</text>
</comment>
<feature type="domain" description="Glycosyltransferase subfamily 4-like N-terminal" evidence="4">
    <location>
        <begin position="32"/>
        <end position="187"/>
    </location>
</feature>
<sequence>MTMRTINRASGGGDKVGSLRVCHLVSATNGARWAVEQLSWLRDRYGHDVTAVVGGSNGSLIDMLKEAGIRVHAEEGFGAYDSVASVLRLPAAVWRLAWWLRRERFDVVQSHLLFAMIATRFAAWFADVPVRLAMYASPFHLEVPRTFWMDRLTWWTETRLIASCKYTDDILARLGVASARRAVIYYGADNDQYDPDKTPAVDLRAEYGWPSSTKIVVKVAYFYAKMSDNDWVPAVLRGKNPKGFVDLVRATPAILAKHPETKVVLVGNGWGEPGTAYMEEVRHLVQDLGLSESIIFTGFRRDTAGILRGADVAVQASLYENVGGVIESLMVECPTVATAVCGMVDCVIDGETGILVRPSDPADLARGINDMLCDRPRARALAASGGLLARERFSLARTCADLDQLYRSERSVLRRRFYNPLVSLARCAIGVPILAWFVLRVAHRDFYMTSHWPTHRNRLKSILDTTFSFDTYWRSIANQLPYGPPPGTLLPLRIRWANRRVTAGLHLARWHIELPMHLRMYRQRLTSWVRSHLSTLRGQLVTAGLHASRRWVEAPMYLRMYRQQTVSWLGKHSPGWGLMRKLAELRRGLQPNGPGQAALQQTPIEPPVCDSAE</sequence>
<evidence type="ECO:0000259" key="4">
    <source>
        <dbReference type="Pfam" id="PF13579"/>
    </source>
</evidence>
<dbReference type="CDD" id="cd03801">
    <property type="entry name" value="GT4_PimA-like"/>
    <property type="match status" value="1"/>
</dbReference>
<reference evidence="5 6" key="1">
    <citation type="journal article" date="2014" name="BMC Genomics">
        <title>Comparative genomics of Bradyrhizobium japonicum CPAC 15 and Bradyrhizobium diazoefficiens CPAC 7: elite model strains for understanding symbiotic performance with soybean.</title>
        <authorList>
            <person name="Siqueira A.F."/>
            <person name="Ormeno-Orrillo E."/>
            <person name="Souza R.C."/>
            <person name="Rodrigues E.P."/>
            <person name="Almeida L.G."/>
            <person name="Barcellos F.G."/>
            <person name="Batista J.S."/>
            <person name="Nakatami A.S."/>
            <person name="Martinez-Romero E."/>
            <person name="Vasconcelos A.T."/>
            <person name="Hungria M."/>
        </authorList>
    </citation>
    <scope>NUCLEOTIDE SEQUENCE [LARGE SCALE GENOMIC DNA]</scope>
    <source>
        <strain evidence="5 6">SEMIA 5080</strain>
    </source>
</reference>
<dbReference type="Pfam" id="PF13579">
    <property type="entry name" value="Glyco_trans_4_4"/>
    <property type="match status" value="1"/>
</dbReference>
<dbReference type="AlphaFoldDB" id="A0A837CJL6"/>
<dbReference type="PANTHER" id="PTHR12526">
    <property type="entry name" value="GLYCOSYLTRANSFERASE"/>
    <property type="match status" value="1"/>
</dbReference>
<proteinExistence type="predicted"/>
<keyword evidence="2" id="KW-0472">Membrane</keyword>
<keyword evidence="2" id="KW-0812">Transmembrane</keyword>
<protein>
    <submittedName>
        <fullName evidence="5">Glucosyll transferase</fullName>
    </submittedName>
</protein>
<dbReference type="Gene3D" id="3.40.50.2000">
    <property type="entry name" value="Glycogen Phosphorylase B"/>
    <property type="match status" value="2"/>
</dbReference>
<keyword evidence="2" id="KW-1133">Transmembrane helix</keyword>
<gene>
    <name evidence="5" type="ORF">BJA5080_05060</name>
</gene>
<evidence type="ECO:0000256" key="2">
    <source>
        <dbReference type="SAM" id="Phobius"/>
    </source>
</evidence>
<dbReference type="InterPro" id="IPR028098">
    <property type="entry name" value="Glyco_trans_4-like_N"/>
</dbReference>
<dbReference type="EMBL" id="ADOU02000004">
    <property type="protein sequence ID" value="KGJ69178.1"/>
    <property type="molecule type" value="Genomic_DNA"/>
</dbReference>
<evidence type="ECO:0000259" key="3">
    <source>
        <dbReference type="Pfam" id="PF00534"/>
    </source>
</evidence>
<feature type="transmembrane region" description="Helical" evidence="2">
    <location>
        <begin position="417"/>
        <end position="439"/>
    </location>
</feature>
<dbReference type="Proteomes" id="UP000024900">
    <property type="component" value="Unassembled WGS sequence"/>
</dbReference>
<keyword evidence="5" id="KW-0808">Transferase</keyword>
<organism evidence="5 6">
    <name type="scientific">Bradyrhizobium diazoefficiens SEMIA 5080</name>
    <dbReference type="NCBI Taxonomy" id="754504"/>
    <lineage>
        <taxon>Bacteria</taxon>
        <taxon>Pseudomonadati</taxon>
        <taxon>Pseudomonadota</taxon>
        <taxon>Alphaproteobacteria</taxon>
        <taxon>Hyphomicrobiales</taxon>
        <taxon>Nitrobacteraceae</taxon>
        <taxon>Bradyrhizobium</taxon>
    </lineage>
</organism>
<evidence type="ECO:0000256" key="1">
    <source>
        <dbReference type="SAM" id="MobiDB-lite"/>
    </source>
</evidence>
<accession>A0A837CJL6</accession>
<feature type="region of interest" description="Disordered" evidence="1">
    <location>
        <begin position="590"/>
        <end position="613"/>
    </location>
</feature>
<feature type="domain" description="Glycosyl transferase family 1" evidence="3">
    <location>
        <begin position="235"/>
        <end position="382"/>
    </location>
</feature>
<dbReference type="GO" id="GO:0016757">
    <property type="term" value="F:glycosyltransferase activity"/>
    <property type="evidence" value="ECO:0007669"/>
    <property type="project" value="UniProtKB-ARBA"/>
</dbReference>
<evidence type="ECO:0000313" key="5">
    <source>
        <dbReference type="EMBL" id="KGJ69178.1"/>
    </source>
</evidence>
<dbReference type="RefSeq" id="WP_080667987.1">
    <property type="nucleotide sequence ID" value="NZ_ADOU02000004.1"/>
</dbReference>
<dbReference type="SUPFAM" id="SSF53756">
    <property type="entry name" value="UDP-Glycosyltransferase/glycogen phosphorylase"/>
    <property type="match status" value="1"/>
</dbReference>